<dbReference type="AlphaFoldDB" id="A0A1N6V4L1"/>
<accession>A0A1N6V4L1</accession>
<proteinExistence type="predicted"/>
<dbReference type="RefSeq" id="WP_039560590.1">
    <property type="nucleotide sequence ID" value="NZ_FTMC01000009.1"/>
</dbReference>
<evidence type="ECO:0000313" key="3">
    <source>
        <dbReference type="Proteomes" id="UP000186079"/>
    </source>
</evidence>
<dbReference type="Proteomes" id="UP000186079">
    <property type="component" value="Unassembled WGS sequence"/>
</dbReference>
<gene>
    <name evidence="2" type="ORF">SAMN05421672_10997</name>
</gene>
<evidence type="ECO:0000259" key="1">
    <source>
        <dbReference type="Pfam" id="PF06904"/>
    </source>
</evidence>
<organism evidence="2 3">
    <name type="scientific">Pseudomonas flexibilis</name>
    <dbReference type="NCBI Taxonomy" id="706570"/>
    <lineage>
        <taxon>Bacteria</taxon>
        <taxon>Pseudomonadati</taxon>
        <taxon>Pseudomonadota</taxon>
        <taxon>Gammaproteobacteria</taxon>
        <taxon>Pseudomonadales</taxon>
        <taxon>Pseudomonadaceae</taxon>
        <taxon>Pseudomonas</taxon>
    </lineage>
</organism>
<name>A0A1N6V4L1_9PSED</name>
<reference evidence="2 3" key="1">
    <citation type="submission" date="2017-01" db="EMBL/GenBank/DDBJ databases">
        <authorList>
            <person name="Mah S.A."/>
            <person name="Swanson W.J."/>
            <person name="Moy G.W."/>
            <person name="Vacquier V.D."/>
        </authorList>
    </citation>
    <scope>NUCLEOTIDE SEQUENCE [LARGE SCALE GENOMIC DNA]</scope>
    <source>
        <strain evidence="2 3">ATCC 29606</strain>
    </source>
</reference>
<dbReference type="EMBL" id="FTMC01000009">
    <property type="protein sequence ID" value="SIQ72795.1"/>
    <property type="molecule type" value="Genomic_DNA"/>
</dbReference>
<protein>
    <submittedName>
        <fullName evidence="2">Uncharacterized conserved protein</fullName>
    </submittedName>
</protein>
<dbReference type="InterPro" id="IPR009683">
    <property type="entry name" value="Extensin-like_C"/>
</dbReference>
<feature type="domain" description="Extensin-like C-terminal" evidence="1">
    <location>
        <begin position="59"/>
        <end position="228"/>
    </location>
</feature>
<sequence length="228" mass="25419">MRWLLLAVLVAVLGLALGVQRGWLELPPRWDPRTPLEVRAPPDWLSGWRLWRLRRDPALCAQVLASSQLDYVSQPDSRLDSDCPLRNVVRVRAGHAAFSASFLATCPLAVSYALFEHHDLQPLAWEILGQSVVRVEHFGSFACRRIGGSQRWSRHASANALDVGAFRLADGRSVSVAGHWRSEGAEARFLRAVRDAACQHFQAVLGPEYDTAHQDHFHLEVGGFGVCR</sequence>
<dbReference type="Pfam" id="PF06904">
    <property type="entry name" value="Extensin-like_C"/>
    <property type="match status" value="1"/>
</dbReference>
<evidence type="ECO:0000313" key="2">
    <source>
        <dbReference type="EMBL" id="SIQ72795.1"/>
    </source>
</evidence>